<dbReference type="Proteomes" id="UP000287447">
    <property type="component" value="Unassembled WGS sequence"/>
</dbReference>
<sequence length="175" mass="18781">MITVNVAGENYNLEIISQTFNGTKDVARGFTSGSISKTPNFIVEFRVNGGPIQTHEVKYTAHHILDFENTSVSVQRDALLNSIGFNLQNTDQNAVLLPNFGTTSTSTTELQVLAAANGATHKGGHFALLKDSVDSLAIAREEFVLDFGEGSPEVLEFDANAKQTINGLVAKAVLI</sequence>
<protein>
    <submittedName>
        <fullName evidence="1">Uncharacterized protein</fullName>
    </submittedName>
</protein>
<reference evidence="2" key="1">
    <citation type="submission" date="2019-01" db="EMBL/GenBank/DDBJ databases">
        <title>Gri0909 isolated from a small marine red alga.</title>
        <authorList>
            <person name="Kim J."/>
            <person name="Jeong S.E."/>
            <person name="Jeon C.O."/>
        </authorList>
    </citation>
    <scope>NUCLEOTIDE SEQUENCE [LARGE SCALE GENOMIC DNA]</scope>
    <source>
        <strain evidence="2">Gri0909</strain>
    </source>
</reference>
<keyword evidence="2" id="KW-1185">Reference proteome</keyword>
<comment type="caution">
    <text evidence="1">The sequence shown here is derived from an EMBL/GenBank/DDBJ whole genome shotgun (WGS) entry which is preliminary data.</text>
</comment>
<evidence type="ECO:0000313" key="2">
    <source>
        <dbReference type="Proteomes" id="UP000287447"/>
    </source>
</evidence>
<dbReference type="EMBL" id="SADE01000002">
    <property type="protein sequence ID" value="RVU35753.1"/>
    <property type="molecule type" value="Genomic_DNA"/>
</dbReference>
<gene>
    <name evidence="1" type="ORF">EOI86_10810</name>
</gene>
<name>A0A3S2Z7U9_9PROT</name>
<proteinExistence type="predicted"/>
<accession>A0A3S2Z7U9</accession>
<dbReference type="AlphaFoldDB" id="A0A3S2Z7U9"/>
<dbReference type="RefSeq" id="WP_127765230.1">
    <property type="nucleotide sequence ID" value="NZ_SADE01000002.1"/>
</dbReference>
<evidence type="ECO:0000313" key="1">
    <source>
        <dbReference type="EMBL" id="RVU35753.1"/>
    </source>
</evidence>
<organism evidence="1 2">
    <name type="scientific">Hwanghaeella grinnelliae</name>
    <dbReference type="NCBI Taxonomy" id="2500179"/>
    <lineage>
        <taxon>Bacteria</taxon>
        <taxon>Pseudomonadati</taxon>
        <taxon>Pseudomonadota</taxon>
        <taxon>Alphaproteobacteria</taxon>
        <taxon>Rhodospirillales</taxon>
        <taxon>Rhodospirillaceae</taxon>
        <taxon>Hwanghaeella</taxon>
    </lineage>
</organism>